<protein>
    <recommendedName>
        <fullName evidence="2">Bacteriophage tail tape measure N-terminal domain-containing protein</fullName>
    </recommendedName>
</protein>
<accession>X0U0K2</accession>
<feature type="non-terminal residue" evidence="1">
    <location>
        <position position="232"/>
    </location>
</feature>
<evidence type="ECO:0008006" key="2">
    <source>
        <dbReference type="Google" id="ProtNLM"/>
    </source>
</evidence>
<evidence type="ECO:0000313" key="1">
    <source>
        <dbReference type="EMBL" id="GAF92916.1"/>
    </source>
</evidence>
<name>X0U0K2_9ZZZZ</name>
<comment type="caution">
    <text evidence="1">The sequence shown here is derived from an EMBL/GenBank/DDBJ whole genome shotgun (WGS) entry which is preliminary data.</text>
</comment>
<sequence>MATIASLNVILRAKTAAFDRQLKKSSAQIKAFQRNVGMAAQKASRFARNLLLVGVGAAAATVKAYAEQETGIIAMESALRSTAQSVEDWSAKLQAVAADIQRNTVYGDEFILGLMAQATNLGTTAREMEKTTKFAIGLATALKMDLATSLRYTALATQGEFTMLRRYIPELRSTIDVVKQLAIVQRVAASGFAQARAETKTLRGQVLQLKNQFGDLAEHVGSVIAPSLRGLM</sequence>
<organism evidence="1">
    <name type="scientific">marine sediment metagenome</name>
    <dbReference type="NCBI Taxonomy" id="412755"/>
    <lineage>
        <taxon>unclassified sequences</taxon>
        <taxon>metagenomes</taxon>
        <taxon>ecological metagenomes</taxon>
    </lineage>
</organism>
<dbReference type="EMBL" id="BARS01019620">
    <property type="protein sequence ID" value="GAF92916.1"/>
    <property type="molecule type" value="Genomic_DNA"/>
</dbReference>
<gene>
    <name evidence="1" type="ORF">S01H1_31763</name>
</gene>
<proteinExistence type="predicted"/>
<reference evidence="1" key="1">
    <citation type="journal article" date="2014" name="Front. Microbiol.">
        <title>High frequency of phylogenetically diverse reductive dehalogenase-homologous genes in deep subseafloor sedimentary metagenomes.</title>
        <authorList>
            <person name="Kawai M."/>
            <person name="Futagami T."/>
            <person name="Toyoda A."/>
            <person name="Takaki Y."/>
            <person name="Nishi S."/>
            <person name="Hori S."/>
            <person name="Arai W."/>
            <person name="Tsubouchi T."/>
            <person name="Morono Y."/>
            <person name="Uchiyama I."/>
            <person name="Ito T."/>
            <person name="Fujiyama A."/>
            <person name="Inagaki F."/>
            <person name="Takami H."/>
        </authorList>
    </citation>
    <scope>NUCLEOTIDE SEQUENCE</scope>
    <source>
        <strain evidence="1">Expedition CK06-06</strain>
    </source>
</reference>
<dbReference type="AlphaFoldDB" id="X0U0K2"/>